<organism evidence="3 4">
    <name type="scientific">Aminobacterium colombiense (strain DSM 12261 / ALA-1)</name>
    <dbReference type="NCBI Taxonomy" id="572547"/>
    <lineage>
        <taxon>Bacteria</taxon>
        <taxon>Thermotogati</taxon>
        <taxon>Synergistota</taxon>
        <taxon>Synergistia</taxon>
        <taxon>Synergistales</taxon>
        <taxon>Aminobacteriaceae</taxon>
        <taxon>Aminobacterium</taxon>
    </lineage>
</organism>
<dbReference type="PANTHER" id="PTHR31528">
    <property type="entry name" value="4-AMINO-5-HYDROXYMETHYL-2-METHYLPYRIMIDINE PHOSPHATE SYNTHASE THI11-RELATED"/>
    <property type="match status" value="1"/>
</dbReference>
<proteinExistence type="predicted"/>
<dbReference type="RefSeq" id="WP_013047670.1">
    <property type="nucleotide sequence ID" value="NC_014011.1"/>
</dbReference>
<dbReference type="Proteomes" id="UP000002366">
    <property type="component" value="Chromosome"/>
</dbReference>
<evidence type="ECO:0000259" key="2">
    <source>
        <dbReference type="Pfam" id="PF09084"/>
    </source>
</evidence>
<keyword evidence="4" id="KW-1185">Reference proteome</keyword>
<evidence type="ECO:0000256" key="1">
    <source>
        <dbReference type="SAM" id="SignalP"/>
    </source>
</evidence>
<dbReference type="GO" id="GO:0009228">
    <property type="term" value="P:thiamine biosynthetic process"/>
    <property type="evidence" value="ECO:0007669"/>
    <property type="project" value="InterPro"/>
</dbReference>
<dbReference type="AlphaFoldDB" id="D5ECX2"/>
<protein>
    <submittedName>
        <fullName evidence="3">NMT1/THI5 like domain protein</fullName>
    </submittedName>
</protein>
<dbReference type="EMBL" id="CP001997">
    <property type="protein sequence ID" value="ADE56404.1"/>
    <property type="molecule type" value="Genomic_DNA"/>
</dbReference>
<evidence type="ECO:0000313" key="4">
    <source>
        <dbReference type="Proteomes" id="UP000002366"/>
    </source>
</evidence>
<dbReference type="InterPro" id="IPR027939">
    <property type="entry name" value="NMT1/THI5"/>
</dbReference>
<evidence type="ECO:0000313" key="3">
    <source>
        <dbReference type="EMBL" id="ADE56404.1"/>
    </source>
</evidence>
<accession>D5ECX2</accession>
<dbReference type="STRING" id="572547.Amico_0259"/>
<dbReference type="KEGG" id="aco:Amico_0259"/>
<reference evidence="3 4" key="1">
    <citation type="journal article" date="2010" name="Stand. Genomic Sci.">
        <title>Complete genome sequence of Aminobacterium colombiense type strain (ALA-1).</title>
        <authorList>
            <person name="Chertkov O."/>
            <person name="Sikorski J."/>
            <person name="Brambilla E."/>
            <person name="Lapidus A."/>
            <person name="Copeland A."/>
            <person name="Glavina Del Rio T."/>
            <person name="Nolan M."/>
            <person name="Lucas S."/>
            <person name="Tice H."/>
            <person name="Cheng J.F."/>
            <person name="Han C."/>
            <person name="Detter J.C."/>
            <person name="Bruce D."/>
            <person name="Tapia R."/>
            <person name="Goodwin L."/>
            <person name="Pitluck S."/>
            <person name="Liolios K."/>
            <person name="Ivanova N."/>
            <person name="Mavromatis K."/>
            <person name="Ovchinnikova G."/>
            <person name="Pati A."/>
            <person name="Chen A."/>
            <person name="Palaniappan K."/>
            <person name="Land M."/>
            <person name="Hauser L."/>
            <person name="Chang Y.J."/>
            <person name="Jeffries C.D."/>
            <person name="Spring S."/>
            <person name="Rohde M."/>
            <person name="Goker M."/>
            <person name="Bristow J."/>
            <person name="Eisen J.A."/>
            <person name="Markowitz V."/>
            <person name="Hugenholtz P."/>
            <person name="Kyrpides N.C."/>
            <person name="Klenk H.P."/>
        </authorList>
    </citation>
    <scope>NUCLEOTIDE SEQUENCE [LARGE SCALE GENOMIC DNA]</scope>
    <source>
        <strain evidence="4">DSM 12261 / ALA-1</strain>
    </source>
</reference>
<dbReference type="Pfam" id="PF09084">
    <property type="entry name" value="NMT1"/>
    <property type="match status" value="1"/>
</dbReference>
<sequence length="314" mass="35035">MKKIVVILCLALSIFCFSANSLFAVDKLSLMLDWFPNIDHLPLFVAKEKGIFERHGLELSILSPSETADPLKLAASSHIDLAIAYEPQTIIAASSGIEIKGVGRLIGHPLTTLLFIGGKNIEKPSDLEGKKIGYTVPGMMDLLTDGFAKENGFQKYELINVGFTIIPSLTTGKVDAIMGPYKNYEVVELEQHGYTPGYFELEKYGIPDYDELVFVTGATTLKDKERLIRRFRKAIQEAIEMTRKTPEEALEVYLKAVPEAPRELETAAFARTLDLYAHTQDFSVEKWQKFADFAASIGMIDKEVLVHAILWNGK</sequence>
<dbReference type="SUPFAM" id="SSF53850">
    <property type="entry name" value="Periplasmic binding protein-like II"/>
    <property type="match status" value="1"/>
</dbReference>
<dbReference type="InterPro" id="IPR015168">
    <property type="entry name" value="SsuA/THI5"/>
</dbReference>
<feature type="signal peptide" evidence="1">
    <location>
        <begin position="1"/>
        <end position="24"/>
    </location>
</feature>
<dbReference type="PANTHER" id="PTHR31528:SF3">
    <property type="entry name" value="THIAMINE BIOSYNTHESIS PROTEIN HI_0357-RELATED"/>
    <property type="match status" value="1"/>
</dbReference>
<gene>
    <name evidence="3" type="ordered locus">Amico_0259</name>
</gene>
<feature type="domain" description="SsuA/THI5-like" evidence="2">
    <location>
        <begin position="37"/>
        <end position="249"/>
    </location>
</feature>
<dbReference type="eggNOG" id="COG0715">
    <property type="taxonomic scope" value="Bacteria"/>
</dbReference>
<feature type="chain" id="PRO_5003071046" evidence="1">
    <location>
        <begin position="25"/>
        <end position="314"/>
    </location>
</feature>
<dbReference type="HOGENOM" id="CLU_028871_6_2_0"/>
<dbReference type="Gene3D" id="3.40.190.10">
    <property type="entry name" value="Periplasmic binding protein-like II"/>
    <property type="match status" value="2"/>
</dbReference>
<keyword evidence="1" id="KW-0732">Signal</keyword>
<name>D5ECX2_AMICL</name>